<evidence type="ECO:0000256" key="1">
    <source>
        <dbReference type="SAM" id="Phobius"/>
    </source>
</evidence>
<proteinExistence type="predicted"/>
<feature type="transmembrane region" description="Helical" evidence="1">
    <location>
        <begin position="6"/>
        <end position="26"/>
    </location>
</feature>
<gene>
    <name evidence="2" type="ORF">HJG60_020428</name>
</gene>
<organism evidence="2 3">
    <name type="scientific">Phyllostomus discolor</name>
    <name type="common">pale spear-nosed bat</name>
    <dbReference type="NCBI Taxonomy" id="89673"/>
    <lineage>
        <taxon>Eukaryota</taxon>
        <taxon>Metazoa</taxon>
        <taxon>Chordata</taxon>
        <taxon>Craniata</taxon>
        <taxon>Vertebrata</taxon>
        <taxon>Euteleostomi</taxon>
        <taxon>Mammalia</taxon>
        <taxon>Eutheria</taxon>
        <taxon>Laurasiatheria</taxon>
        <taxon>Chiroptera</taxon>
        <taxon>Yangochiroptera</taxon>
        <taxon>Phyllostomidae</taxon>
        <taxon>Phyllostominae</taxon>
        <taxon>Phyllostomus</taxon>
    </lineage>
</organism>
<accession>A0A834EMT3</accession>
<evidence type="ECO:0000313" key="2">
    <source>
        <dbReference type="EMBL" id="KAF6122661.1"/>
    </source>
</evidence>
<evidence type="ECO:0000313" key="3">
    <source>
        <dbReference type="Proteomes" id="UP000664940"/>
    </source>
</evidence>
<comment type="caution">
    <text evidence="2">The sequence shown here is derived from an EMBL/GenBank/DDBJ whole genome shotgun (WGS) entry which is preliminary data.</text>
</comment>
<protein>
    <submittedName>
        <fullName evidence="2">5'-3' exoribonuclease 1</fullName>
    </submittedName>
</protein>
<dbReference type="Proteomes" id="UP000664940">
    <property type="component" value="Unassembled WGS sequence"/>
</dbReference>
<reference evidence="2 3" key="1">
    <citation type="journal article" date="2020" name="Nature">
        <title>Six reference-quality genomes reveal evolution of bat adaptations.</title>
        <authorList>
            <person name="Jebb D."/>
            <person name="Huang Z."/>
            <person name="Pippel M."/>
            <person name="Hughes G.M."/>
            <person name="Lavrichenko K."/>
            <person name="Devanna P."/>
            <person name="Winkler S."/>
            <person name="Jermiin L.S."/>
            <person name="Skirmuntt E.C."/>
            <person name="Katzourakis A."/>
            <person name="Burkitt-Gray L."/>
            <person name="Ray D.A."/>
            <person name="Sullivan K.A.M."/>
            <person name="Roscito J.G."/>
            <person name="Kirilenko B.M."/>
            <person name="Davalos L.M."/>
            <person name="Corthals A.P."/>
            <person name="Power M.L."/>
            <person name="Jones G."/>
            <person name="Ransome R.D."/>
            <person name="Dechmann D.K.N."/>
            <person name="Locatelli A.G."/>
            <person name="Puechmaille S.J."/>
            <person name="Fedrigo O."/>
            <person name="Jarvis E.D."/>
            <person name="Hiller M."/>
            <person name="Vernes S.C."/>
            <person name="Myers E.W."/>
            <person name="Teeling E.C."/>
        </authorList>
    </citation>
    <scope>NUCLEOTIDE SEQUENCE [LARGE SCALE GENOMIC DNA]</scope>
    <source>
        <strain evidence="2">Bat1K_MPI-CBG_1</strain>
    </source>
</reference>
<keyword evidence="1" id="KW-0812">Transmembrane</keyword>
<keyword evidence="1" id="KW-0472">Membrane</keyword>
<dbReference type="AlphaFoldDB" id="A0A834EMT3"/>
<keyword evidence="1" id="KW-1133">Transmembrane helix</keyword>
<sequence>MILSLIYLIYILIMMHCLFFMEHILISCQNLEVILMKVGISTYLDLRNTL</sequence>
<dbReference type="EMBL" id="JABVXQ010000003">
    <property type="protein sequence ID" value="KAF6122661.1"/>
    <property type="molecule type" value="Genomic_DNA"/>
</dbReference>
<name>A0A834EMT3_9CHIR</name>